<dbReference type="InterPro" id="IPR003593">
    <property type="entry name" value="AAA+_ATPase"/>
</dbReference>
<keyword evidence="4" id="KW-0547">Nucleotide-binding</keyword>
<dbReference type="Gene3D" id="3.40.50.300">
    <property type="entry name" value="P-loop containing nucleotide triphosphate hydrolases"/>
    <property type="match status" value="1"/>
</dbReference>
<dbReference type="InterPro" id="IPR003439">
    <property type="entry name" value="ABC_transporter-like_ATP-bd"/>
</dbReference>
<organism evidence="11 12">
    <name type="scientific">Nocardioides marmoriginsengisoli</name>
    <dbReference type="NCBI Taxonomy" id="661483"/>
    <lineage>
        <taxon>Bacteria</taxon>
        <taxon>Bacillati</taxon>
        <taxon>Actinomycetota</taxon>
        <taxon>Actinomycetes</taxon>
        <taxon>Propionibacteriales</taxon>
        <taxon>Nocardioidaceae</taxon>
        <taxon>Nocardioides</taxon>
    </lineage>
</organism>
<dbReference type="Pfam" id="PF00005">
    <property type="entry name" value="ABC_tran"/>
    <property type="match status" value="1"/>
</dbReference>
<dbReference type="RefSeq" id="WP_123226893.1">
    <property type="nucleotide sequence ID" value="NZ_RJSE01000005.1"/>
</dbReference>
<keyword evidence="3" id="KW-0410">Iron transport</keyword>
<gene>
    <name evidence="11" type="ORF">EFK50_07260</name>
</gene>
<keyword evidence="6" id="KW-0408">Iron</keyword>
<dbReference type="SUPFAM" id="SSF50331">
    <property type="entry name" value="MOP-like"/>
    <property type="match status" value="1"/>
</dbReference>
<dbReference type="PROSITE" id="PS00211">
    <property type="entry name" value="ABC_TRANSPORTER_1"/>
    <property type="match status" value="1"/>
</dbReference>
<evidence type="ECO:0000256" key="1">
    <source>
        <dbReference type="ARBA" id="ARBA00022448"/>
    </source>
</evidence>
<keyword evidence="8" id="KW-0472">Membrane</keyword>
<dbReference type="InterPro" id="IPR027417">
    <property type="entry name" value="P-loop_NTPase"/>
</dbReference>
<dbReference type="InterPro" id="IPR050093">
    <property type="entry name" value="ABC_SmlMolc_Importer"/>
</dbReference>
<sequence length="342" mass="35004">MSSVTIAGVVKAYGDRRVLDAVDLHVADGSITSVLGASGCGKTTLLRIVAGFVRADAGSVTLGERVVEDGRTAVAPDRRGVGYVPQEGALFPHLDVAGNIMFGIPRGERTTSRLGELLELAELPADLAHRQPHQLSGGQQQRVAIARALAPAPRVILLDEPFSSLDAALRISAGKAVTRVLRHAGATALIVTHDQGEALSLADQVAVMRAGRFVQVDSPAGIYERPADAETAEFVGGASMIAAEVSGGIARCVAGAIPVAAADGRVRVLIRPEQVLLGPAAGAAVVGQVTEVGFYGAQVVVTLALADGTPLTARAPSARTPRPGDEVGVVIEGSAVTFGDES</sequence>
<dbReference type="EC" id="7.6.2.9" evidence="9"/>
<keyword evidence="1" id="KW-0813">Transport</keyword>
<dbReference type="SUPFAM" id="SSF52540">
    <property type="entry name" value="P-loop containing nucleoside triphosphate hydrolases"/>
    <property type="match status" value="1"/>
</dbReference>
<dbReference type="GO" id="GO:0015408">
    <property type="term" value="F:ABC-type ferric iron transporter activity"/>
    <property type="evidence" value="ECO:0007669"/>
    <property type="project" value="InterPro"/>
</dbReference>
<reference evidence="11 12" key="1">
    <citation type="submission" date="2018-11" db="EMBL/GenBank/DDBJ databases">
        <authorList>
            <person name="Li F."/>
        </authorList>
    </citation>
    <scope>NUCLEOTIDE SEQUENCE [LARGE SCALE GENOMIC DNA]</scope>
    <source>
        <strain evidence="11 12">Gsoil 097</strain>
    </source>
</reference>
<dbReference type="CDD" id="cd03259">
    <property type="entry name" value="ABC_Carb_Solutes_like"/>
    <property type="match status" value="1"/>
</dbReference>
<evidence type="ECO:0000256" key="4">
    <source>
        <dbReference type="ARBA" id="ARBA00022741"/>
    </source>
</evidence>
<dbReference type="PROSITE" id="PS50893">
    <property type="entry name" value="ABC_TRANSPORTER_2"/>
    <property type="match status" value="1"/>
</dbReference>
<dbReference type="AlphaFoldDB" id="A0A3N0CLI2"/>
<evidence type="ECO:0000256" key="2">
    <source>
        <dbReference type="ARBA" id="ARBA00022475"/>
    </source>
</evidence>
<dbReference type="Pfam" id="PF08402">
    <property type="entry name" value="TOBE_2"/>
    <property type="match status" value="1"/>
</dbReference>
<proteinExistence type="predicted"/>
<protein>
    <recommendedName>
        <fullName evidence="9">ABC-type quaternary amine transporter</fullName>
        <ecNumber evidence="9">7.6.2.9</ecNumber>
    </recommendedName>
</protein>
<dbReference type="Proteomes" id="UP000267128">
    <property type="component" value="Unassembled WGS sequence"/>
</dbReference>
<dbReference type="InterPro" id="IPR017871">
    <property type="entry name" value="ABC_transporter-like_CS"/>
</dbReference>
<keyword evidence="2" id="KW-1003">Cell membrane</keyword>
<evidence type="ECO:0000256" key="9">
    <source>
        <dbReference type="ARBA" id="ARBA00066388"/>
    </source>
</evidence>
<dbReference type="GO" id="GO:0043190">
    <property type="term" value="C:ATP-binding cassette (ABC) transporter complex"/>
    <property type="evidence" value="ECO:0007669"/>
    <property type="project" value="InterPro"/>
</dbReference>
<comment type="caution">
    <text evidence="11">The sequence shown here is derived from an EMBL/GenBank/DDBJ whole genome shotgun (WGS) entry which is preliminary data.</text>
</comment>
<keyword evidence="7" id="KW-0406">Ion transport</keyword>
<dbReference type="InterPro" id="IPR013611">
    <property type="entry name" value="Transp-assoc_OB_typ2"/>
</dbReference>
<name>A0A3N0CLI2_9ACTN</name>
<dbReference type="EMBL" id="RJSE01000005">
    <property type="protein sequence ID" value="RNL64317.1"/>
    <property type="molecule type" value="Genomic_DNA"/>
</dbReference>
<dbReference type="InterPro" id="IPR008995">
    <property type="entry name" value="Mo/tungstate-bd_C_term_dom"/>
</dbReference>
<dbReference type="GO" id="GO:0015418">
    <property type="term" value="F:ABC-type quaternary ammonium compound transporting activity"/>
    <property type="evidence" value="ECO:0007669"/>
    <property type="project" value="UniProtKB-EC"/>
</dbReference>
<dbReference type="GO" id="GO:0016887">
    <property type="term" value="F:ATP hydrolysis activity"/>
    <property type="evidence" value="ECO:0007669"/>
    <property type="project" value="InterPro"/>
</dbReference>
<dbReference type="PANTHER" id="PTHR42781">
    <property type="entry name" value="SPERMIDINE/PUTRESCINE IMPORT ATP-BINDING PROTEIN POTA"/>
    <property type="match status" value="1"/>
</dbReference>
<dbReference type="OrthoDB" id="3180400at2"/>
<evidence type="ECO:0000313" key="12">
    <source>
        <dbReference type="Proteomes" id="UP000267128"/>
    </source>
</evidence>
<evidence type="ECO:0000259" key="10">
    <source>
        <dbReference type="PROSITE" id="PS50893"/>
    </source>
</evidence>
<accession>A0A3N0CLI2</accession>
<evidence type="ECO:0000313" key="11">
    <source>
        <dbReference type="EMBL" id="RNL64317.1"/>
    </source>
</evidence>
<keyword evidence="5 11" id="KW-0067">ATP-binding</keyword>
<keyword evidence="12" id="KW-1185">Reference proteome</keyword>
<dbReference type="SMART" id="SM00382">
    <property type="entry name" value="AAA"/>
    <property type="match status" value="1"/>
</dbReference>
<evidence type="ECO:0000256" key="8">
    <source>
        <dbReference type="ARBA" id="ARBA00023136"/>
    </source>
</evidence>
<dbReference type="InterPro" id="IPR015853">
    <property type="entry name" value="ABC_transpr_FbpC"/>
</dbReference>
<feature type="domain" description="ABC transporter" evidence="10">
    <location>
        <begin position="4"/>
        <end position="235"/>
    </location>
</feature>
<evidence type="ECO:0000256" key="3">
    <source>
        <dbReference type="ARBA" id="ARBA00022496"/>
    </source>
</evidence>
<evidence type="ECO:0000256" key="6">
    <source>
        <dbReference type="ARBA" id="ARBA00023004"/>
    </source>
</evidence>
<evidence type="ECO:0000256" key="5">
    <source>
        <dbReference type="ARBA" id="ARBA00022840"/>
    </source>
</evidence>
<dbReference type="GO" id="GO:0005524">
    <property type="term" value="F:ATP binding"/>
    <property type="evidence" value="ECO:0007669"/>
    <property type="project" value="UniProtKB-KW"/>
</dbReference>
<dbReference type="FunFam" id="3.40.50.300:FF:000425">
    <property type="entry name" value="Probable ABC transporter, ATP-binding subunit"/>
    <property type="match status" value="1"/>
</dbReference>
<evidence type="ECO:0000256" key="7">
    <source>
        <dbReference type="ARBA" id="ARBA00023065"/>
    </source>
</evidence>
<dbReference type="PANTHER" id="PTHR42781:SF4">
    <property type="entry name" value="SPERMIDINE_PUTRESCINE IMPORT ATP-BINDING PROTEIN POTA"/>
    <property type="match status" value="1"/>
</dbReference>